<evidence type="ECO:0000256" key="1">
    <source>
        <dbReference type="SAM" id="MobiDB-lite"/>
    </source>
</evidence>
<proteinExistence type="predicted"/>
<accession>A0A2N5T6Y6</accession>
<protein>
    <submittedName>
        <fullName evidence="2">Uncharacterized protein</fullName>
    </submittedName>
</protein>
<sequence>MPSHLRNGKALLFEQRRAIKQAAARDAGRVQQQQRLADLASRSGSPDLPILSALLSCHKLSGANGPASAIRQSGTTSGLSAPGNAQPTSYTLSPAALERLRWTQDLQLNAHGPRRDQPARDGASLPSRPGHSPLRDLLASKIHGSSVKQVNACPPTAPTNEHLRGRGVSVAPTPYNQLALRGRETSVDTEMPAQDKLTTMSNIFQGQWLLFVNAKEANNFWLMRIALNQAISTQDTNTNLYASYHEEAPSHGTHNCGESAFCFPGSYATSRPSSASATSAAIVTPLCAASSQ</sequence>
<gene>
    <name evidence="2" type="ORF">PCASD_17579</name>
</gene>
<feature type="region of interest" description="Disordered" evidence="1">
    <location>
        <begin position="109"/>
        <end position="133"/>
    </location>
</feature>
<reference evidence="2 3" key="1">
    <citation type="submission" date="2017-11" db="EMBL/GenBank/DDBJ databases">
        <title>De novo assembly and phasing of dikaryotic genomes from two isolates of Puccinia coronata f. sp. avenae, the causal agent of oat crown rust.</title>
        <authorList>
            <person name="Miller M.E."/>
            <person name="Zhang Y."/>
            <person name="Omidvar V."/>
            <person name="Sperschneider J."/>
            <person name="Schwessinger B."/>
            <person name="Raley C."/>
            <person name="Palmer J.M."/>
            <person name="Garnica D."/>
            <person name="Upadhyaya N."/>
            <person name="Rathjen J."/>
            <person name="Taylor J.M."/>
            <person name="Park R.F."/>
            <person name="Dodds P.N."/>
            <person name="Hirsch C.D."/>
            <person name="Kianian S.F."/>
            <person name="Figueroa M."/>
        </authorList>
    </citation>
    <scope>NUCLEOTIDE SEQUENCE [LARGE SCALE GENOMIC DNA]</scope>
    <source>
        <strain evidence="2">12SD80</strain>
    </source>
</reference>
<dbReference type="EMBL" id="PGCI01000687">
    <property type="protein sequence ID" value="PLW21259.1"/>
    <property type="molecule type" value="Genomic_DNA"/>
</dbReference>
<organism evidence="2 3">
    <name type="scientific">Puccinia coronata f. sp. avenae</name>
    <dbReference type="NCBI Taxonomy" id="200324"/>
    <lineage>
        <taxon>Eukaryota</taxon>
        <taxon>Fungi</taxon>
        <taxon>Dikarya</taxon>
        <taxon>Basidiomycota</taxon>
        <taxon>Pucciniomycotina</taxon>
        <taxon>Pucciniomycetes</taxon>
        <taxon>Pucciniales</taxon>
        <taxon>Pucciniaceae</taxon>
        <taxon>Puccinia</taxon>
    </lineage>
</organism>
<dbReference type="Proteomes" id="UP000235392">
    <property type="component" value="Unassembled WGS sequence"/>
</dbReference>
<feature type="region of interest" description="Disordered" evidence="1">
    <location>
        <begin position="149"/>
        <end position="169"/>
    </location>
</feature>
<dbReference type="AlphaFoldDB" id="A0A2N5T6Y6"/>
<feature type="region of interest" description="Disordered" evidence="1">
    <location>
        <begin position="63"/>
        <end position="90"/>
    </location>
</feature>
<evidence type="ECO:0000313" key="3">
    <source>
        <dbReference type="Proteomes" id="UP000235392"/>
    </source>
</evidence>
<feature type="compositionally biased region" description="Polar residues" evidence="1">
    <location>
        <begin position="70"/>
        <end position="90"/>
    </location>
</feature>
<evidence type="ECO:0000313" key="2">
    <source>
        <dbReference type="EMBL" id="PLW21259.1"/>
    </source>
</evidence>
<comment type="caution">
    <text evidence="2">The sequence shown here is derived from an EMBL/GenBank/DDBJ whole genome shotgun (WGS) entry which is preliminary data.</text>
</comment>
<name>A0A2N5T6Y6_9BASI</name>